<accession>A0ACB8B5H2</accession>
<gene>
    <name evidence="1" type="ORF">BV22DRAFT_1039139</name>
</gene>
<evidence type="ECO:0000313" key="2">
    <source>
        <dbReference type="Proteomes" id="UP000790709"/>
    </source>
</evidence>
<proteinExistence type="predicted"/>
<dbReference type="Proteomes" id="UP000790709">
    <property type="component" value="Unassembled WGS sequence"/>
</dbReference>
<sequence>MASRNVHANEPLRVNSGVPRAHTEPSSALMRLMMTTRHNIGDDDQPGIEIYPPPGRKRTQKDQDEADEKARKKAMRDLVNSWQERLQLISVITTFFASIEAGMLVNTTPSRDAGTSDADSSNLVLKASNAGLMGALILHVYAAVLSFLAAFLIIRYKLKEATKEELMMEGIQVVSSPLGGSLRVKSVERDASDPEGPGPMMHENSSPVTARSDSSDSQGRNLRSGSTPAEPPIFSKNPHIEQVGPFRWNITSTQSSHLLSRFHTLCILLAATGFVLAIMGIILYAWALQPIEVSVFATACLGAAVLAMLTLVVS</sequence>
<organism evidence="1 2">
    <name type="scientific">Leucogyrophana mollusca</name>
    <dbReference type="NCBI Taxonomy" id="85980"/>
    <lineage>
        <taxon>Eukaryota</taxon>
        <taxon>Fungi</taxon>
        <taxon>Dikarya</taxon>
        <taxon>Basidiomycota</taxon>
        <taxon>Agaricomycotina</taxon>
        <taxon>Agaricomycetes</taxon>
        <taxon>Agaricomycetidae</taxon>
        <taxon>Boletales</taxon>
        <taxon>Boletales incertae sedis</taxon>
        <taxon>Leucogyrophana</taxon>
    </lineage>
</organism>
<keyword evidence="2" id="KW-1185">Reference proteome</keyword>
<dbReference type="EMBL" id="MU266546">
    <property type="protein sequence ID" value="KAH7921015.1"/>
    <property type="molecule type" value="Genomic_DNA"/>
</dbReference>
<evidence type="ECO:0000313" key="1">
    <source>
        <dbReference type="EMBL" id="KAH7921015.1"/>
    </source>
</evidence>
<protein>
    <submittedName>
        <fullName evidence="1">Uncharacterized protein</fullName>
    </submittedName>
</protein>
<comment type="caution">
    <text evidence="1">The sequence shown here is derived from an EMBL/GenBank/DDBJ whole genome shotgun (WGS) entry which is preliminary data.</text>
</comment>
<name>A0ACB8B5H2_9AGAM</name>
<reference evidence="1" key="1">
    <citation type="journal article" date="2021" name="New Phytol.">
        <title>Evolutionary innovations through gain and loss of genes in the ectomycorrhizal Boletales.</title>
        <authorList>
            <person name="Wu G."/>
            <person name="Miyauchi S."/>
            <person name="Morin E."/>
            <person name="Kuo A."/>
            <person name="Drula E."/>
            <person name="Varga T."/>
            <person name="Kohler A."/>
            <person name="Feng B."/>
            <person name="Cao Y."/>
            <person name="Lipzen A."/>
            <person name="Daum C."/>
            <person name="Hundley H."/>
            <person name="Pangilinan J."/>
            <person name="Johnson J."/>
            <person name="Barry K."/>
            <person name="LaButti K."/>
            <person name="Ng V."/>
            <person name="Ahrendt S."/>
            <person name="Min B."/>
            <person name="Choi I.G."/>
            <person name="Park H."/>
            <person name="Plett J.M."/>
            <person name="Magnuson J."/>
            <person name="Spatafora J.W."/>
            <person name="Nagy L.G."/>
            <person name="Henrissat B."/>
            <person name="Grigoriev I.V."/>
            <person name="Yang Z.L."/>
            <person name="Xu J."/>
            <person name="Martin F.M."/>
        </authorList>
    </citation>
    <scope>NUCLEOTIDE SEQUENCE</scope>
    <source>
        <strain evidence="1">KUC20120723A-06</strain>
    </source>
</reference>